<keyword evidence="3" id="KW-1185">Reference proteome</keyword>
<dbReference type="OrthoDB" id="10587661at2759"/>
<evidence type="ECO:0000313" key="2">
    <source>
        <dbReference type="EMBL" id="CBN74682.1"/>
    </source>
</evidence>
<evidence type="ECO:0000256" key="1">
    <source>
        <dbReference type="SAM" id="MobiDB-lite"/>
    </source>
</evidence>
<feature type="compositionally biased region" description="Polar residues" evidence="1">
    <location>
        <begin position="272"/>
        <end position="284"/>
    </location>
</feature>
<protein>
    <submittedName>
        <fullName evidence="2">Uncharacterized protein</fullName>
    </submittedName>
</protein>
<evidence type="ECO:0000313" key="3">
    <source>
        <dbReference type="Proteomes" id="UP000002630"/>
    </source>
</evidence>
<organism evidence="2 3">
    <name type="scientific">Ectocarpus siliculosus</name>
    <name type="common">Brown alga</name>
    <name type="synonym">Conferva siliculosa</name>
    <dbReference type="NCBI Taxonomy" id="2880"/>
    <lineage>
        <taxon>Eukaryota</taxon>
        <taxon>Sar</taxon>
        <taxon>Stramenopiles</taxon>
        <taxon>Ochrophyta</taxon>
        <taxon>PX clade</taxon>
        <taxon>Phaeophyceae</taxon>
        <taxon>Ectocarpales</taxon>
        <taxon>Ectocarpaceae</taxon>
        <taxon>Ectocarpus</taxon>
    </lineage>
</organism>
<sequence length="332" mass="35945">MDNKDGIFHVDGILGFLAEYPDFEAPDDATPEDLHGMARLARDGIVLAHGDEAMYYTDSAVFVVVEPSTDKNDNSNSNSEAAGGSQGHSAGLAQEQLQRELEASGLDLSCNELRFERTPVEGMSGVLLLDDDVMCKEKRILEVGHHVIVVSDKPDLRLKGVHFVVQEKASLTFIVATMVLEKLEGESGELFTVEPQGVLAMSADKWSPSPDNGTEEDVHSLVALKKGGRFELDGKASFTGSTMTISMRNKSEEEKKNNKNKNHKNENDRGACQSTVQHPSTGTDENLKAAAPGNADADVIDVTSDGGHAHTNAISTKPGFSLHLDKEDMLRR</sequence>
<proteinExistence type="predicted"/>
<feature type="region of interest" description="Disordered" evidence="1">
    <location>
        <begin position="246"/>
        <end position="295"/>
    </location>
</feature>
<dbReference type="Proteomes" id="UP000002630">
    <property type="component" value="Unassembled WGS sequence"/>
</dbReference>
<feature type="compositionally biased region" description="Basic and acidic residues" evidence="1">
    <location>
        <begin position="249"/>
        <end position="269"/>
    </location>
</feature>
<feature type="region of interest" description="Disordered" evidence="1">
    <location>
        <begin position="68"/>
        <end position="92"/>
    </location>
</feature>
<dbReference type="EMBL" id="FN649760">
    <property type="protein sequence ID" value="CBN74682.1"/>
    <property type="molecule type" value="Genomic_DNA"/>
</dbReference>
<dbReference type="InParanoid" id="D8LLQ1"/>
<reference evidence="2 3" key="1">
    <citation type="journal article" date="2010" name="Nature">
        <title>The Ectocarpus genome and the independent evolution of multicellularity in brown algae.</title>
        <authorList>
            <person name="Cock J.M."/>
            <person name="Sterck L."/>
            <person name="Rouze P."/>
            <person name="Scornet D."/>
            <person name="Allen A.E."/>
            <person name="Amoutzias G."/>
            <person name="Anthouard V."/>
            <person name="Artiguenave F."/>
            <person name="Aury J.M."/>
            <person name="Badger J.H."/>
            <person name="Beszteri B."/>
            <person name="Billiau K."/>
            <person name="Bonnet E."/>
            <person name="Bothwell J.H."/>
            <person name="Bowler C."/>
            <person name="Boyen C."/>
            <person name="Brownlee C."/>
            <person name="Carrano C.J."/>
            <person name="Charrier B."/>
            <person name="Cho G.Y."/>
            <person name="Coelho S.M."/>
            <person name="Collen J."/>
            <person name="Corre E."/>
            <person name="Da Silva C."/>
            <person name="Delage L."/>
            <person name="Delaroque N."/>
            <person name="Dittami S.M."/>
            <person name="Doulbeau S."/>
            <person name="Elias M."/>
            <person name="Farnham G."/>
            <person name="Gachon C.M."/>
            <person name="Gschloessl B."/>
            <person name="Heesch S."/>
            <person name="Jabbari K."/>
            <person name="Jubin C."/>
            <person name="Kawai H."/>
            <person name="Kimura K."/>
            <person name="Kloareg B."/>
            <person name="Kupper F.C."/>
            <person name="Lang D."/>
            <person name="Le Bail A."/>
            <person name="Leblanc C."/>
            <person name="Lerouge P."/>
            <person name="Lohr M."/>
            <person name="Lopez P.J."/>
            <person name="Martens C."/>
            <person name="Maumus F."/>
            <person name="Michel G."/>
            <person name="Miranda-Saavedra D."/>
            <person name="Morales J."/>
            <person name="Moreau H."/>
            <person name="Motomura T."/>
            <person name="Nagasato C."/>
            <person name="Napoli C.A."/>
            <person name="Nelson D.R."/>
            <person name="Nyvall-Collen P."/>
            <person name="Peters A.F."/>
            <person name="Pommier C."/>
            <person name="Potin P."/>
            <person name="Poulain J."/>
            <person name="Quesneville H."/>
            <person name="Read B."/>
            <person name="Rensing S.A."/>
            <person name="Ritter A."/>
            <person name="Rousvoal S."/>
            <person name="Samanta M."/>
            <person name="Samson G."/>
            <person name="Schroeder D.C."/>
            <person name="Segurens B."/>
            <person name="Strittmatter M."/>
            <person name="Tonon T."/>
            <person name="Tregear J.W."/>
            <person name="Valentin K."/>
            <person name="von Dassow P."/>
            <person name="Yamagishi T."/>
            <person name="Van de Peer Y."/>
            <person name="Wincker P."/>
        </authorList>
    </citation>
    <scope>NUCLEOTIDE SEQUENCE [LARGE SCALE GENOMIC DNA]</scope>
    <source>
        <strain evidence="3">Ec32 / CCAP1310/4</strain>
    </source>
</reference>
<gene>
    <name evidence="2" type="ORF">Esi_0037_0106</name>
</gene>
<dbReference type="AlphaFoldDB" id="D8LLQ1"/>
<name>D8LLQ1_ECTSI</name>
<accession>D8LLQ1</accession>